<evidence type="ECO:0000256" key="5">
    <source>
        <dbReference type="ARBA" id="ARBA00023136"/>
    </source>
</evidence>
<feature type="transmembrane region" description="Helical" evidence="6">
    <location>
        <begin position="51"/>
        <end position="71"/>
    </location>
</feature>
<feature type="transmembrane region" description="Helical" evidence="6">
    <location>
        <begin position="108"/>
        <end position="130"/>
    </location>
</feature>
<feature type="transmembrane region" description="Helical" evidence="6">
    <location>
        <begin position="392"/>
        <end position="409"/>
    </location>
</feature>
<dbReference type="PROSITE" id="PS50850">
    <property type="entry name" value="MFS"/>
    <property type="match status" value="1"/>
</dbReference>
<comment type="caution">
    <text evidence="8">The sequence shown here is derived from an EMBL/GenBank/DDBJ whole genome shotgun (WGS) entry which is preliminary data.</text>
</comment>
<dbReference type="PANTHER" id="PTHR23505">
    <property type="entry name" value="SPINSTER"/>
    <property type="match status" value="1"/>
</dbReference>
<dbReference type="InterPro" id="IPR036259">
    <property type="entry name" value="MFS_trans_sf"/>
</dbReference>
<feature type="transmembrane region" description="Helical" evidence="6">
    <location>
        <begin position="142"/>
        <end position="164"/>
    </location>
</feature>
<dbReference type="Proteomes" id="UP000632774">
    <property type="component" value="Unassembled WGS sequence"/>
</dbReference>
<dbReference type="Pfam" id="PF07690">
    <property type="entry name" value="MFS_1"/>
    <property type="match status" value="1"/>
</dbReference>
<organism evidence="8 9">
    <name type="scientific">Mucilaginibacter boryungensis</name>
    <dbReference type="NCBI Taxonomy" id="768480"/>
    <lineage>
        <taxon>Bacteria</taxon>
        <taxon>Pseudomonadati</taxon>
        <taxon>Bacteroidota</taxon>
        <taxon>Sphingobacteriia</taxon>
        <taxon>Sphingobacteriales</taxon>
        <taxon>Sphingobacteriaceae</taxon>
        <taxon>Mucilaginibacter</taxon>
    </lineage>
</organism>
<dbReference type="EMBL" id="JADFFM010000002">
    <property type="protein sequence ID" value="MBE9668394.1"/>
    <property type="molecule type" value="Genomic_DNA"/>
</dbReference>
<evidence type="ECO:0000256" key="3">
    <source>
        <dbReference type="ARBA" id="ARBA00022692"/>
    </source>
</evidence>
<evidence type="ECO:0000256" key="6">
    <source>
        <dbReference type="SAM" id="Phobius"/>
    </source>
</evidence>
<feature type="transmembrane region" description="Helical" evidence="6">
    <location>
        <begin position="12"/>
        <end position="31"/>
    </location>
</feature>
<evidence type="ECO:0000256" key="1">
    <source>
        <dbReference type="ARBA" id="ARBA00004141"/>
    </source>
</evidence>
<keyword evidence="2" id="KW-0813">Transport</keyword>
<dbReference type="InterPro" id="IPR011701">
    <property type="entry name" value="MFS"/>
</dbReference>
<keyword evidence="3 6" id="KW-0812">Transmembrane</keyword>
<feature type="transmembrane region" description="Helical" evidence="6">
    <location>
        <begin position="230"/>
        <end position="250"/>
    </location>
</feature>
<sequence>MTEKTVKPAGYLYAWAIVGLLWLVAFLNYFDRNLIASMRDPIVADFKLTDAQFGLLTSVFLWSYGFLSPLGGYFADKYGRKKIIVFSVCVWSAVTLWTGFVHSFPEMLVARVIMGISEACYIPAGLAMIADYHKGKTRSLATGLHMSGLYAGQALGGVGGYISVIWGWRYGFQLIGLFGVVYGLVLIYFLRDNKRSELTDVAEAENNPGVEEKRLGLFQTIRMLVSEKSFLVLLFYFCVLGIVNWMIYGWLPTFLKEHFTLDIGKAGLSATGYVQIGSFIGVLLGGILADRWYRSNKRSRIYLIIIGFSLGAPFLFLMASTTVFWIAIVAMMVYGLARGVNDSNLMPVLCQVIDGKYIATGYGFLNFLSTIIGGVMVYVGGRLMDAHISLSIIYQGSAVLMIVAAWSLLRMKVKQE</sequence>
<evidence type="ECO:0000313" key="9">
    <source>
        <dbReference type="Proteomes" id="UP000632774"/>
    </source>
</evidence>
<evidence type="ECO:0000256" key="2">
    <source>
        <dbReference type="ARBA" id="ARBA00022448"/>
    </source>
</evidence>
<evidence type="ECO:0000256" key="4">
    <source>
        <dbReference type="ARBA" id="ARBA00022989"/>
    </source>
</evidence>
<feature type="transmembrane region" description="Helical" evidence="6">
    <location>
        <begin position="301"/>
        <end position="317"/>
    </location>
</feature>
<dbReference type="SUPFAM" id="SSF103473">
    <property type="entry name" value="MFS general substrate transporter"/>
    <property type="match status" value="1"/>
</dbReference>
<dbReference type="InterPro" id="IPR005829">
    <property type="entry name" value="Sugar_transporter_CS"/>
</dbReference>
<dbReference type="Gene3D" id="1.20.1250.20">
    <property type="entry name" value="MFS general substrate transporter like domains"/>
    <property type="match status" value="1"/>
</dbReference>
<feature type="transmembrane region" description="Helical" evidence="6">
    <location>
        <begin position="270"/>
        <end position="289"/>
    </location>
</feature>
<protein>
    <submittedName>
        <fullName evidence="8">MFS transporter</fullName>
    </submittedName>
</protein>
<gene>
    <name evidence="8" type="ORF">IRJ18_18635</name>
</gene>
<accession>A0ABR9XMR8</accession>
<keyword evidence="4 6" id="KW-1133">Transmembrane helix</keyword>
<dbReference type="RefSeq" id="WP_194107795.1">
    <property type="nucleotide sequence ID" value="NZ_JADFFM010000002.1"/>
</dbReference>
<proteinExistence type="predicted"/>
<keyword evidence="5 6" id="KW-0472">Membrane</keyword>
<comment type="subcellular location">
    <subcellularLocation>
        <location evidence="1">Membrane</location>
        <topology evidence="1">Multi-pass membrane protein</topology>
    </subcellularLocation>
</comment>
<dbReference type="PROSITE" id="PS00216">
    <property type="entry name" value="SUGAR_TRANSPORT_1"/>
    <property type="match status" value="1"/>
</dbReference>
<feature type="transmembrane region" description="Helical" evidence="6">
    <location>
        <begin position="170"/>
        <end position="190"/>
    </location>
</feature>
<dbReference type="InterPro" id="IPR044770">
    <property type="entry name" value="MFS_spinster-like"/>
</dbReference>
<name>A0ABR9XMR8_9SPHI</name>
<evidence type="ECO:0000313" key="8">
    <source>
        <dbReference type="EMBL" id="MBE9668394.1"/>
    </source>
</evidence>
<feature type="transmembrane region" description="Helical" evidence="6">
    <location>
        <begin position="361"/>
        <end position="380"/>
    </location>
</feature>
<evidence type="ECO:0000259" key="7">
    <source>
        <dbReference type="PROSITE" id="PS50850"/>
    </source>
</evidence>
<reference evidence="8 9" key="1">
    <citation type="submission" date="2020-10" db="EMBL/GenBank/DDBJ databases">
        <title>Mucilaginibacter mali sp. nov., isolated from rhizosphere soil of apple orchard.</title>
        <authorList>
            <person name="Lee J.-S."/>
            <person name="Kim H.S."/>
            <person name="Kim J.-S."/>
        </authorList>
    </citation>
    <scope>NUCLEOTIDE SEQUENCE [LARGE SCALE GENOMIC DNA]</scope>
    <source>
        <strain evidence="8 9">KCTC 23157</strain>
    </source>
</reference>
<dbReference type="InterPro" id="IPR020846">
    <property type="entry name" value="MFS_dom"/>
</dbReference>
<feature type="transmembrane region" description="Helical" evidence="6">
    <location>
        <begin position="83"/>
        <end position="102"/>
    </location>
</feature>
<keyword evidence="9" id="KW-1185">Reference proteome</keyword>
<dbReference type="PANTHER" id="PTHR23505:SF79">
    <property type="entry name" value="PROTEIN SPINSTER"/>
    <property type="match status" value="1"/>
</dbReference>
<feature type="domain" description="Major facilitator superfamily (MFS) profile" evidence="7">
    <location>
        <begin position="17"/>
        <end position="415"/>
    </location>
</feature>